<sequence>MKYQQRDFSEDLLEKIRNTEDALKDHIDRLLLKYKPVFAKKNLDFHAGFYVE</sequence>
<dbReference type="Proteomes" id="UP001319060">
    <property type="component" value="Unassembled WGS sequence"/>
</dbReference>
<dbReference type="EMBL" id="JAFHKS010000044">
    <property type="protein sequence ID" value="MBN3546683.1"/>
    <property type="molecule type" value="Genomic_DNA"/>
</dbReference>
<organism evidence="1 2">
    <name type="scientific">Fictibacillus barbaricus</name>
    <dbReference type="NCBI Taxonomy" id="182136"/>
    <lineage>
        <taxon>Bacteria</taxon>
        <taxon>Bacillati</taxon>
        <taxon>Bacillota</taxon>
        <taxon>Bacilli</taxon>
        <taxon>Bacillales</taxon>
        <taxon>Fictibacillaceae</taxon>
        <taxon>Fictibacillus</taxon>
    </lineage>
</organism>
<protein>
    <submittedName>
        <fullName evidence="1">Uncharacterized protein</fullName>
    </submittedName>
</protein>
<evidence type="ECO:0000313" key="2">
    <source>
        <dbReference type="Proteomes" id="UP001319060"/>
    </source>
</evidence>
<name>A0ABS2ZER9_9BACL</name>
<proteinExistence type="predicted"/>
<reference evidence="1 2" key="1">
    <citation type="submission" date="2021-01" db="EMBL/GenBank/DDBJ databases">
        <title>Genome Sequencing of Type Strains.</title>
        <authorList>
            <person name="Lemaire J.F."/>
            <person name="Inderbitzin P."/>
            <person name="Collins S.B."/>
            <person name="Wespe N."/>
            <person name="Knight-Connoni V."/>
        </authorList>
    </citation>
    <scope>NUCLEOTIDE SEQUENCE [LARGE SCALE GENOMIC DNA]</scope>
    <source>
        <strain evidence="1 2">DSM 14730</strain>
    </source>
</reference>
<comment type="caution">
    <text evidence="1">The sequence shown here is derived from an EMBL/GenBank/DDBJ whole genome shotgun (WGS) entry which is preliminary data.</text>
</comment>
<accession>A0ABS2ZER9</accession>
<keyword evidence="2" id="KW-1185">Reference proteome</keyword>
<dbReference type="RefSeq" id="WP_205724047.1">
    <property type="nucleotide sequence ID" value="NZ_JAFHKS010000044.1"/>
</dbReference>
<evidence type="ECO:0000313" key="1">
    <source>
        <dbReference type="EMBL" id="MBN3546683.1"/>
    </source>
</evidence>
<gene>
    <name evidence="1" type="ORF">JYA64_15350</name>
</gene>